<dbReference type="CDD" id="cd05581">
    <property type="entry name" value="STKc_PDK1"/>
    <property type="match status" value="1"/>
</dbReference>
<keyword evidence="7" id="KW-0723">Serine/threonine-protein kinase</keyword>
<comment type="subcellular location">
    <subcellularLocation>
        <location evidence="1">Cytoplasm</location>
    </subcellularLocation>
</comment>
<dbReference type="SUPFAM" id="SSF50729">
    <property type="entry name" value="PH domain-like"/>
    <property type="match status" value="1"/>
</dbReference>
<dbReference type="InterPro" id="IPR008271">
    <property type="entry name" value="Ser/Thr_kinase_AS"/>
</dbReference>
<gene>
    <name evidence="16" type="ORF">OFUS_LOCUS19611</name>
</gene>
<dbReference type="PROSITE" id="PS50011">
    <property type="entry name" value="PROTEIN_KINASE_DOM"/>
    <property type="match status" value="1"/>
</dbReference>
<dbReference type="GO" id="GO:0004674">
    <property type="term" value="F:protein serine/threonine kinase activity"/>
    <property type="evidence" value="ECO:0007669"/>
    <property type="project" value="UniProtKB-KW"/>
</dbReference>
<dbReference type="GO" id="GO:0048638">
    <property type="term" value="P:regulation of developmental growth"/>
    <property type="evidence" value="ECO:0007669"/>
    <property type="project" value="UniProtKB-ARBA"/>
</dbReference>
<evidence type="ECO:0000256" key="3">
    <source>
        <dbReference type="ARBA" id="ARBA00012513"/>
    </source>
</evidence>
<dbReference type="InterPro" id="IPR033931">
    <property type="entry name" value="PDK1-typ_PH"/>
</dbReference>
<evidence type="ECO:0000313" key="17">
    <source>
        <dbReference type="Proteomes" id="UP000749559"/>
    </source>
</evidence>
<proteinExistence type="inferred from homology"/>
<dbReference type="Gene3D" id="1.10.510.10">
    <property type="entry name" value="Transferase(Phosphotransferase) domain 1"/>
    <property type="match status" value="1"/>
</dbReference>
<keyword evidence="8" id="KW-0808">Transferase</keyword>
<comment type="similarity">
    <text evidence="2">Belongs to the protein kinase superfamily. AGC Ser/Thr protein kinase family. PDPK1 subfamily.</text>
</comment>
<dbReference type="GO" id="GO:0035556">
    <property type="term" value="P:intracellular signal transduction"/>
    <property type="evidence" value="ECO:0007669"/>
    <property type="project" value="TreeGrafter"/>
</dbReference>
<evidence type="ECO:0000256" key="14">
    <source>
        <dbReference type="SAM" id="Coils"/>
    </source>
</evidence>
<dbReference type="CDD" id="cd01262">
    <property type="entry name" value="PH_PDK1"/>
    <property type="match status" value="1"/>
</dbReference>
<keyword evidence="9" id="KW-0547">Nucleotide-binding</keyword>
<dbReference type="SUPFAM" id="SSF56112">
    <property type="entry name" value="Protein kinase-like (PK-like)"/>
    <property type="match status" value="1"/>
</dbReference>
<evidence type="ECO:0000256" key="6">
    <source>
        <dbReference type="ARBA" id="ARBA00022490"/>
    </source>
</evidence>
<dbReference type="GO" id="GO:1901701">
    <property type="term" value="P:cellular response to oxygen-containing compound"/>
    <property type="evidence" value="ECO:0007669"/>
    <property type="project" value="UniProtKB-ARBA"/>
</dbReference>
<name>A0A8J1U9N2_OWEFU</name>
<protein>
    <recommendedName>
        <fullName evidence="4">3-phosphoinositide-dependent protein kinase 1</fullName>
        <ecNumber evidence="3">2.7.11.1</ecNumber>
    </recommendedName>
</protein>
<dbReference type="PROSITE" id="PS00108">
    <property type="entry name" value="PROTEIN_KINASE_ST"/>
    <property type="match status" value="1"/>
</dbReference>
<comment type="catalytic activity">
    <reaction evidence="12">
        <text>L-threonyl-[protein] + ATP = O-phospho-L-threonyl-[protein] + ADP + H(+)</text>
        <dbReference type="Rhea" id="RHEA:46608"/>
        <dbReference type="Rhea" id="RHEA-COMP:11060"/>
        <dbReference type="Rhea" id="RHEA-COMP:11605"/>
        <dbReference type="ChEBI" id="CHEBI:15378"/>
        <dbReference type="ChEBI" id="CHEBI:30013"/>
        <dbReference type="ChEBI" id="CHEBI:30616"/>
        <dbReference type="ChEBI" id="CHEBI:61977"/>
        <dbReference type="ChEBI" id="CHEBI:456216"/>
        <dbReference type="EC" id="2.7.11.1"/>
    </reaction>
</comment>
<keyword evidence="11" id="KW-0067">ATP-binding</keyword>
<feature type="coiled-coil region" evidence="14">
    <location>
        <begin position="392"/>
        <end position="425"/>
    </location>
</feature>
<dbReference type="GO" id="GO:0005524">
    <property type="term" value="F:ATP binding"/>
    <property type="evidence" value="ECO:0007669"/>
    <property type="project" value="UniProtKB-UniRule"/>
</dbReference>
<dbReference type="InterPro" id="IPR011009">
    <property type="entry name" value="Kinase-like_dom_sf"/>
</dbReference>
<dbReference type="FunFam" id="3.30.200.20:FF:000191">
    <property type="entry name" value="3-phosphoinositide-dependent protein kinase 2-like"/>
    <property type="match status" value="1"/>
</dbReference>
<dbReference type="PROSITE" id="PS00107">
    <property type="entry name" value="PROTEIN_KINASE_ATP"/>
    <property type="match status" value="1"/>
</dbReference>
<dbReference type="FunFam" id="2.30.29.30:FF:000324">
    <property type="entry name" value="Phosphoinositide-dependent kinase 1, isoform F"/>
    <property type="match status" value="1"/>
</dbReference>
<dbReference type="FunFam" id="1.10.510.10:FF:000163">
    <property type="entry name" value="3-phosphoinositide-dependent protein kinase 1"/>
    <property type="match status" value="1"/>
</dbReference>
<dbReference type="Pfam" id="PF00069">
    <property type="entry name" value="Pkinase"/>
    <property type="match status" value="1"/>
</dbReference>
<evidence type="ECO:0000256" key="7">
    <source>
        <dbReference type="ARBA" id="ARBA00022527"/>
    </source>
</evidence>
<dbReference type="InterPro" id="IPR050236">
    <property type="entry name" value="Ser_Thr_kinase_AGC"/>
</dbReference>
<feature type="region of interest" description="Disordered" evidence="15">
    <location>
        <begin position="25"/>
        <end position="57"/>
    </location>
</feature>
<evidence type="ECO:0000256" key="13">
    <source>
        <dbReference type="ARBA" id="ARBA00048679"/>
    </source>
</evidence>
<dbReference type="EMBL" id="CAIIXF020000009">
    <property type="protein sequence ID" value="CAH1795012.1"/>
    <property type="molecule type" value="Genomic_DNA"/>
</dbReference>
<dbReference type="GO" id="GO:0005737">
    <property type="term" value="C:cytoplasm"/>
    <property type="evidence" value="ECO:0007669"/>
    <property type="project" value="UniProtKB-SubCell"/>
</dbReference>
<keyword evidence="6" id="KW-0963">Cytoplasm</keyword>
<dbReference type="Gene3D" id="3.30.200.20">
    <property type="entry name" value="Phosphorylase Kinase, domain 1"/>
    <property type="match status" value="1"/>
</dbReference>
<keyword evidence="10" id="KW-0418">Kinase</keyword>
<dbReference type="InterPro" id="IPR011993">
    <property type="entry name" value="PH-like_dom_sf"/>
</dbReference>
<evidence type="ECO:0000256" key="12">
    <source>
        <dbReference type="ARBA" id="ARBA00047899"/>
    </source>
</evidence>
<dbReference type="SMART" id="SM00220">
    <property type="entry name" value="S_TKc"/>
    <property type="match status" value="1"/>
</dbReference>
<reference evidence="16" key="1">
    <citation type="submission" date="2022-03" db="EMBL/GenBank/DDBJ databases">
        <authorList>
            <person name="Martin C."/>
        </authorList>
    </citation>
    <scope>NUCLEOTIDE SEQUENCE</scope>
</reference>
<dbReference type="InterPro" id="IPR000719">
    <property type="entry name" value="Prot_kinase_dom"/>
</dbReference>
<dbReference type="PANTHER" id="PTHR24356">
    <property type="entry name" value="SERINE/THREONINE-PROTEIN KINASE"/>
    <property type="match status" value="1"/>
</dbReference>
<dbReference type="AlphaFoldDB" id="A0A8J1U9N2"/>
<organism evidence="16 17">
    <name type="scientific">Owenia fusiformis</name>
    <name type="common">Polychaete worm</name>
    <dbReference type="NCBI Taxonomy" id="6347"/>
    <lineage>
        <taxon>Eukaryota</taxon>
        <taxon>Metazoa</taxon>
        <taxon>Spiralia</taxon>
        <taxon>Lophotrochozoa</taxon>
        <taxon>Annelida</taxon>
        <taxon>Polychaeta</taxon>
        <taxon>Sedentaria</taxon>
        <taxon>Canalipalpata</taxon>
        <taxon>Sabellida</taxon>
        <taxon>Oweniida</taxon>
        <taxon>Oweniidae</taxon>
        <taxon>Owenia</taxon>
    </lineage>
</organism>
<dbReference type="EC" id="2.7.11.1" evidence="3"/>
<dbReference type="OrthoDB" id="347657at2759"/>
<evidence type="ECO:0000256" key="8">
    <source>
        <dbReference type="ARBA" id="ARBA00022679"/>
    </source>
</evidence>
<dbReference type="InterPro" id="IPR039046">
    <property type="entry name" value="PDPK1"/>
</dbReference>
<evidence type="ECO:0000313" key="16">
    <source>
        <dbReference type="EMBL" id="CAH1795012.1"/>
    </source>
</evidence>
<evidence type="ECO:0000256" key="11">
    <source>
        <dbReference type="ARBA" id="ARBA00022840"/>
    </source>
</evidence>
<keyword evidence="14" id="KW-0175">Coiled coil</keyword>
<comment type="caution">
    <text evidence="16">The sequence shown here is derived from an EMBL/GenBank/DDBJ whole genome shotgun (WGS) entry which is preliminary data.</text>
</comment>
<evidence type="ECO:0000256" key="5">
    <source>
        <dbReference type="ARBA" id="ARBA00022473"/>
    </source>
</evidence>
<evidence type="ECO:0000256" key="15">
    <source>
        <dbReference type="SAM" id="MobiDB-lite"/>
    </source>
</evidence>
<evidence type="ECO:0000256" key="2">
    <source>
        <dbReference type="ARBA" id="ARBA00010006"/>
    </source>
</evidence>
<comment type="catalytic activity">
    <reaction evidence="13">
        <text>L-seryl-[protein] + ATP = O-phospho-L-seryl-[protein] + ADP + H(+)</text>
        <dbReference type="Rhea" id="RHEA:17989"/>
        <dbReference type="Rhea" id="RHEA-COMP:9863"/>
        <dbReference type="Rhea" id="RHEA-COMP:11604"/>
        <dbReference type="ChEBI" id="CHEBI:15378"/>
        <dbReference type="ChEBI" id="CHEBI:29999"/>
        <dbReference type="ChEBI" id="CHEBI:30616"/>
        <dbReference type="ChEBI" id="CHEBI:83421"/>
        <dbReference type="ChEBI" id="CHEBI:456216"/>
        <dbReference type="EC" id="2.7.11.1"/>
    </reaction>
</comment>
<sequence length="533" mass="61229">MSERRRKIKGVRKMLRQLANILESLANPITPPSSPKSKNKMAEETTPSKLNRAGSLQAKRKPEDFIFGKVIGEGSFSTVILAKEVSTDKQYAIKVLDKQHIIRENKAQYVHREKSVLSKLNHPFFVKLYYTFQDKDRLYFVLSYAGRGELLDYIQKLGSFDENCTRFYAAEVVSALEHLHGLGIIHRDLKPENILFNEQMHIQITDFGSSKILKTDQLGEDSQDGSQVAPGQKRKNSFVGTAQYVSPEVLTSKKAYYSSDLWALGCIIYQLLSGLPPFRGGHEYQIFQKITKLEYEFPEGFSPTARDLVEKLLVLEPEGRLGCEEMGGFDKLKKHPFFEGVDWSNLSKQKPPQLVPFLPAKDKDSESVWSTQYKPGLDDQKFSELIGLEISAENTEEESKKATELMSQEKRAQLLEEQKSNEYNRFVEGNLILKQGLVDKRKGLFARRRMFLLTEGPHLYYVDPANMELKGQIPWSKELRPEAKNFKIFFVHTPNRTYYLEDPSGNSLKWCDKLEEVYQQYYGPRPTSDTNNT</sequence>
<dbReference type="Pfam" id="PF14593">
    <property type="entry name" value="PH_3"/>
    <property type="match status" value="1"/>
</dbReference>
<evidence type="ECO:0000256" key="1">
    <source>
        <dbReference type="ARBA" id="ARBA00004496"/>
    </source>
</evidence>
<dbReference type="Gene3D" id="2.30.29.30">
    <property type="entry name" value="Pleckstrin-homology domain (PH domain)/Phosphotyrosine-binding domain (PTB)"/>
    <property type="match status" value="1"/>
</dbReference>
<keyword evidence="17" id="KW-1185">Reference proteome</keyword>
<evidence type="ECO:0000256" key="9">
    <source>
        <dbReference type="ARBA" id="ARBA00022741"/>
    </source>
</evidence>
<dbReference type="Proteomes" id="UP000749559">
    <property type="component" value="Unassembled WGS sequence"/>
</dbReference>
<accession>A0A8J1U9N2</accession>
<dbReference type="PANTHER" id="PTHR24356:SF163">
    <property type="entry name" value="3-PHOSPHOINOSITIDE-DEPENDENT PROTEIN KINASE 1-RELATED"/>
    <property type="match status" value="1"/>
</dbReference>
<evidence type="ECO:0000256" key="10">
    <source>
        <dbReference type="ARBA" id="ARBA00022777"/>
    </source>
</evidence>
<dbReference type="InterPro" id="IPR017441">
    <property type="entry name" value="Protein_kinase_ATP_BS"/>
</dbReference>
<evidence type="ECO:0000256" key="4">
    <source>
        <dbReference type="ARBA" id="ARBA00018538"/>
    </source>
</evidence>
<keyword evidence="5" id="KW-0217">Developmental protein</keyword>